<dbReference type="SMART" id="SM00827">
    <property type="entry name" value="PKS_AT"/>
    <property type="match status" value="1"/>
</dbReference>
<dbReference type="InterPro" id="IPR001227">
    <property type="entry name" value="Ac_transferase_dom_sf"/>
</dbReference>
<evidence type="ECO:0000256" key="2">
    <source>
        <dbReference type="ARBA" id="ARBA00018953"/>
    </source>
</evidence>
<dbReference type="RefSeq" id="WP_386720630.1">
    <property type="nucleotide sequence ID" value="NZ_JBHRSZ010000004.1"/>
</dbReference>
<dbReference type="EC" id="2.3.1.39" evidence="1 6"/>
<keyword evidence="3 6" id="KW-0808">Transferase</keyword>
<keyword evidence="9" id="KW-1185">Reference proteome</keyword>
<dbReference type="PANTHER" id="PTHR42681:SF1">
    <property type="entry name" value="MALONYL-COA-ACYL CARRIER PROTEIN TRANSACYLASE, MITOCHONDRIAL"/>
    <property type="match status" value="1"/>
</dbReference>
<dbReference type="InterPro" id="IPR016036">
    <property type="entry name" value="Malonyl_transacylase_ACP-bd"/>
</dbReference>
<dbReference type="NCBIfam" id="TIGR00128">
    <property type="entry name" value="fabD"/>
    <property type="match status" value="1"/>
</dbReference>
<dbReference type="SUPFAM" id="SSF52151">
    <property type="entry name" value="FabD/lysophospholipase-like"/>
    <property type="match status" value="1"/>
</dbReference>
<dbReference type="InterPro" id="IPR004410">
    <property type="entry name" value="Malonyl_CoA-ACP_transAc_FabD"/>
</dbReference>
<protein>
    <recommendedName>
        <fullName evidence="2 6">Malonyl CoA-acyl carrier protein transacylase</fullName>
        <ecNumber evidence="1 6">2.3.1.39</ecNumber>
    </recommendedName>
</protein>
<gene>
    <name evidence="8" type="primary">fabD</name>
    <name evidence="8" type="ORF">ACFOEK_11160</name>
</gene>
<dbReference type="InterPro" id="IPR014043">
    <property type="entry name" value="Acyl_transferase_dom"/>
</dbReference>
<evidence type="ECO:0000256" key="4">
    <source>
        <dbReference type="ARBA" id="ARBA00023315"/>
    </source>
</evidence>
<dbReference type="InterPro" id="IPR016035">
    <property type="entry name" value="Acyl_Trfase/lysoPLipase"/>
</dbReference>
<proteinExistence type="inferred from homology"/>
<dbReference type="Proteomes" id="UP001595476">
    <property type="component" value="Unassembled WGS sequence"/>
</dbReference>
<evidence type="ECO:0000256" key="5">
    <source>
        <dbReference type="ARBA" id="ARBA00048462"/>
    </source>
</evidence>
<organism evidence="8 9">
    <name type="scientific">Litoribrevibacter euphylliae</name>
    <dbReference type="NCBI Taxonomy" id="1834034"/>
    <lineage>
        <taxon>Bacteria</taxon>
        <taxon>Pseudomonadati</taxon>
        <taxon>Pseudomonadota</taxon>
        <taxon>Gammaproteobacteria</taxon>
        <taxon>Oceanospirillales</taxon>
        <taxon>Oceanospirillaceae</taxon>
        <taxon>Litoribrevibacter</taxon>
    </lineage>
</organism>
<comment type="caution">
    <text evidence="8">The sequence shown here is derived from an EMBL/GenBank/DDBJ whole genome shotgun (WGS) entry which is preliminary data.</text>
</comment>
<accession>A0ABV7HJT2</accession>
<sequence length="309" mass="32692">MAHAFIFPGQGSQSVGMGSDYFQDSAIFRNAMEEASDALKYDLWDLIVNNSDDKLSQTEYTQPALLAVSVAMFRVAMDRMGDEPVVLSGHSLGEYSALVAAESLSFQDALQVVQARGRYMQQAVPAGEGAMAAVLGLDQAAIEEICSGVDGVVEAANINAPGQIVIAGEKAAVQSVLPLLKDAGAKRAIELPVSVPSHCSLMKPAAERLKDLLADVAVSMPSIPVIHNVTANSAASEQEIRSLLVEQLFSPVRWVECVEAIKGYSVEGNAVDRLVECGAGNVLTGLAKRIDRALPCITMNSISSLDDLS</sequence>
<evidence type="ECO:0000313" key="9">
    <source>
        <dbReference type="Proteomes" id="UP001595476"/>
    </source>
</evidence>
<evidence type="ECO:0000313" key="8">
    <source>
        <dbReference type="EMBL" id="MFC3151587.1"/>
    </source>
</evidence>
<evidence type="ECO:0000259" key="7">
    <source>
        <dbReference type="SMART" id="SM00827"/>
    </source>
</evidence>
<dbReference type="Pfam" id="PF00698">
    <property type="entry name" value="Acyl_transf_1"/>
    <property type="match status" value="1"/>
</dbReference>
<dbReference type="Gene3D" id="3.30.70.250">
    <property type="entry name" value="Malonyl-CoA ACP transacylase, ACP-binding"/>
    <property type="match status" value="1"/>
</dbReference>
<dbReference type="Gene3D" id="3.40.366.10">
    <property type="entry name" value="Malonyl-Coenzyme A Acyl Carrier Protein, domain 2"/>
    <property type="match status" value="1"/>
</dbReference>
<dbReference type="GO" id="GO:0004314">
    <property type="term" value="F:[acyl-carrier-protein] S-malonyltransferase activity"/>
    <property type="evidence" value="ECO:0007669"/>
    <property type="project" value="UniProtKB-EC"/>
</dbReference>
<dbReference type="PANTHER" id="PTHR42681">
    <property type="entry name" value="MALONYL-COA-ACYL CARRIER PROTEIN TRANSACYLASE, MITOCHONDRIAL"/>
    <property type="match status" value="1"/>
</dbReference>
<evidence type="ECO:0000256" key="3">
    <source>
        <dbReference type="ARBA" id="ARBA00022679"/>
    </source>
</evidence>
<dbReference type="InterPro" id="IPR024925">
    <property type="entry name" value="Malonyl_CoA-ACP_transAc"/>
</dbReference>
<reference evidence="9" key="1">
    <citation type="journal article" date="2019" name="Int. J. Syst. Evol. Microbiol.">
        <title>The Global Catalogue of Microorganisms (GCM) 10K type strain sequencing project: providing services to taxonomists for standard genome sequencing and annotation.</title>
        <authorList>
            <consortium name="The Broad Institute Genomics Platform"/>
            <consortium name="The Broad Institute Genome Sequencing Center for Infectious Disease"/>
            <person name="Wu L."/>
            <person name="Ma J."/>
        </authorList>
    </citation>
    <scope>NUCLEOTIDE SEQUENCE [LARGE SCALE GENOMIC DNA]</scope>
    <source>
        <strain evidence="9">KCTC 52438</strain>
    </source>
</reference>
<dbReference type="EMBL" id="JBHRSZ010000004">
    <property type="protein sequence ID" value="MFC3151587.1"/>
    <property type="molecule type" value="Genomic_DNA"/>
</dbReference>
<evidence type="ECO:0000256" key="1">
    <source>
        <dbReference type="ARBA" id="ARBA00013258"/>
    </source>
</evidence>
<name>A0ABV7HJT2_9GAMM</name>
<feature type="domain" description="Malonyl-CoA:ACP transacylase (MAT)" evidence="7">
    <location>
        <begin position="6"/>
        <end position="301"/>
    </location>
</feature>
<comment type="similarity">
    <text evidence="6">Belongs to the fabD family.</text>
</comment>
<dbReference type="InterPro" id="IPR050858">
    <property type="entry name" value="Mal-CoA-ACP_Trans/PKS_FabD"/>
</dbReference>
<evidence type="ECO:0000256" key="6">
    <source>
        <dbReference type="PIRNR" id="PIRNR000446"/>
    </source>
</evidence>
<keyword evidence="4 6" id="KW-0012">Acyltransferase</keyword>
<comment type="catalytic activity">
    <reaction evidence="5 6">
        <text>holo-[ACP] + malonyl-CoA = malonyl-[ACP] + CoA</text>
        <dbReference type="Rhea" id="RHEA:41792"/>
        <dbReference type="Rhea" id="RHEA-COMP:9623"/>
        <dbReference type="Rhea" id="RHEA-COMP:9685"/>
        <dbReference type="ChEBI" id="CHEBI:57287"/>
        <dbReference type="ChEBI" id="CHEBI:57384"/>
        <dbReference type="ChEBI" id="CHEBI:64479"/>
        <dbReference type="ChEBI" id="CHEBI:78449"/>
        <dbReference type="EC" id="2.3.1.39"/>
    </reaction>
</comment>
<dbReference type="SUPFAM" id="SSF55048">
    <property type="entry name" value="Probable ACP-binding domain of malonyl-CoA ACP transacylase"/>
    <property type="match status" value="1"/>
</dbReference>
<dbReference type="PIRSF" id="PIRSF000446">
    <property type="entry name" value="Mct"/>
    <property type="match status" value="1"/>
</dbReference>